<dbReference type="RefSeq" id="WP_203662375.1">
    <property type="nucleotide sequence ID" value="NZ_BAAAZM010000017.1"/>
</dbReference>
<feature type="domain" description="HTH tetR-type" evidence="3">
    <location>
        <begin position="6"/>
        <end position="66"/>
    </location>
</feature>
<evidence type="ECO:0000256" key="2">
    <source>
        <dbReference type="PROSITE-ProRule" id="PRU00335"/>
    </source>
</evidence>
<evidence type="ECO:0000313" key="4">
    <source>
        <dbReference type="EMBL" id="GID14544.1"/>
    </source>
</evidence>
<dbReference type="Gene3D" id="1.10.357.10">
    <property type="entry name" value="Tetracycline Repressor, domain 2"/>
    <property type="match status" value="1"/>
</dbReference>
<dbReference type="Proteomes" id="UP000612808">
    <property type="component" value="Unassembled WGS sequence"/>
</dbReference>
<dbReference type="GO" id="GO:0003677">
    <property type="term" value="F:DNA binding"/>
    <property type="evidence" value="ECO:0007669"/>
    <property type="project" value="UniProtKB-UniRule"/>
</dbReference>
<accession>A0A8J3JD52</accession>
<keyword evidence="1 2" id="KW-0238">DNA-binding</keyword>
<evidence type="ECO:0000259" key="3">
    <source>
        <dbReference type="PROSITE" id="PS50977"/>
    </source>
</evidence>
<dbReference type="SUPFAM" id="SSF46689">
    <property type="entry name" value="Homeodomain-like"/>
    <property type="match status" value="1"/>
</dbReference>
<gene>
    <name evidence="4" type="ORF">Aru02nite_54330</name>
</gene>
<dbReference type="InterPro" id="IPR001647">
    <property type="entry name" value="HTH_TetR"/>
</dbReference>
<dbReference type="PROSITE" id="PS50977">
    <property type="entry name" value="HTH_TETR_2"/>
    <property type="match status" value="1"/>
</dbReference>
<comment type="caution">
    <text evidence="4">The sequence shown here is derived from an EMBL/GenBank/DDBJ whole genome shotgun (WGS) entry which is preliminary data.</text>
</comment>
<sequence>MPAPNLERRRALADAAIELLVSAGVHGVTHRAVERRAGLPTGTASNYFRTREDLLVAVTRRVLELHNADLAAAAATHPRRGTLVEQMTDLIAGSLYEAASDHRDRYVAIFELWLESQRRPALAAAMHDLILGAEQFTARHHDDLDLAVPRDRIPVLLRLYGGALFTMVSGPEQGVTPAVARDLASALVRGALA</sequence>
<organism evidence="4 5">
    <name type="scientific">Actinocatenispora rupis</name>
    <dbReference type="NCBI Taxonomy" id="519421"/>
    <lineage>
        <taxon>Bacteria</taxon>
        <taxon>Bacillati</taxon>
        <taxon>Actinomycetota</taxon>
        <taxon>Actinomycetes</taxon>
        <taxon>Micromonosporales</taxon>
        <taxon>Micromonosporaceae</taxon>
        <taxon>Actinocatenispora</taxon>
    </lineage>
</organism>
<dbReference type="InterPro" id="IPR009057">
    <property type="entry name" value="Homeodomain-like_sf"/>
</dbReference>
<dbReference type="Pfam" id="PF17940">
    <property type="entry name" value="TetR_C_31"/>
    <property type="match status" value="1"/>
</dbReference>
<proteinExistence type="predicted"/>
<reference evidence="4" key="1">
    <citation type="submission" date="2021-01" db="EMBL/GenBank/DDBJ databases">
        <title>Whole genome shotgun sequence of Actinocatenispora rupis NBRC 107355.</title>
        <authorList>
            <person name="Komaki H."/>
            <person name="Tamura T."/>
        </authorList>
    </citation>
    <scope>NUCLEOTIDE SEQUENCE</scope>
    <source>
        <strain evidence="4">NBRC 107355</strain>
    </source>
</reference>
<feature type="DNA-binding region" description="H-T-H motif" evidence="2">
    <location>
        <begin position="29"/>
        <end position="48"/>
    </location>
</feature>
<evidence type="ECO:0000313" key="5">
    <source>
        <dbReference type="Proteomes" id="UP000612808"/>
    </source>
</evidence>
<protein>
    <submittedName>
        <fullName evidence="4">TetR family transcriptional regulator</fullName>
    </submittedName>
</protein>
<dbReference type="Pfam" id="PF00440">
    <property type="entry name" value="TetR_N"/>
    <property type="match status" value="1"/>
</dbReference>
<dbReference type="InterPro" id="IPR041583">
    <property type="entry name" value="TetR_C_31"/>
</dbReference>
<name>A0A8J3JD52_9ACTN</name>
<dbReference type="AlphaFoldDB" id="A0A8J3JD52"/>
<keyword evidence="5" id="KW-1185">Reference proteome</keyword>
<evidence type="ECO:0000256" key="1">
    <source>
        <dbReference type="ARBA" id="ARBA00023125"/>
    </source>
</evidence>
<dbReference type="EMBL" id="BOMB01000032">
    <property type="protein sequence ID" value="GID14544.1"/>
    <property type="molecule type" value="Genomic_DNA"/>
</dbReference>